<protein>
    <submittedName>
        <fullName evidence="8">DNA ligase 4</fullName>
    </submittedName>
</protein>
<keyword evidence="3" id="KW-0547">Nucleotide-binding</keyword>
<dbReference type="InterPro" id="IPR012310">
    <property type="entry name" value="DNA_ligase_ATP-dep_cent"/>
</dbReference>
<evidence type="ECO:0000256" key="4">
    <source>
        <dbReference type="ARBA" id="ARBA00022840"/>
    </source>
</evidence>
<dbReference type="InterPro" id="IPR036599">
    <property type="entry name" value="DNA_ligase_N_sf"/>
</dbReference>
<feature type="compositionally biased region" description="Polar residues" evidence="6">
    <location>
        <begin position="794"/>
        <end position="807"/>
    </location>
</feature>
<dbReference type="InterPro" id="IPR012340">
    <property type="entry name" value="NA-bd_OB-fold"/>
</dbReference>
<keyword evidence="2 8" id="KW-0436">Ligase</keyword>
<dbReference type="PANTHER" id="PTHR45997">
    <property type="entry name" value="DNA LIGASE 4"/>
    <property type="match status" value="1"/>
</dbReference>
<dbReference type="InterPro" id="IPR012308">
    <property type="entry name" value="DNA_ligase_ATP-dep_N"/>
</dbReference>
<dbReference type="SUPFAM" id="SSF56091">
    <property type="entry name" value="DNA ligase/mRNA capping enzyme, catalytic domain"/>
    <property type="match status" value="1"/>
</dbReference>
<dbReference type="GO" id="GO:0032807">
    <property type="term" value="C:DNA ligase IV complex"/>
    <property type="evidence" value="ECO:0007669"/>
    <property type="project" value="TreeGrafter"/>
</dbReference>
<dbReference type="GO" id="GO:0003677">
    <property type="term" value="F:DNA binding"/>
    <property type="evidence" value="ECO:0007669"/>
    <property type="project" value="InterPro"/>
</dbReference>
<organism evidence="8 9">
    <name type="scientific">Passalora fulva</name>
    <name type="common">Tomato leaf mold</name>
    <name type="synonym">Cladosporium fulvum</name>
    <dbReference type="NCBI Taxonomy" id="5499"/>
    <lineage>
        <taxon>Eukaryota</taxon>
        <taxon>Fungi</taxon>
        <taxon>Dikarya</taxon>
        <taxon>Ascomycota</taxon>
        <taxon>Pezizomycotina</taxon>
        <taxon>Dothideomycetes</taxon>
        <taxon>Dothideomycetidae</taxon>
        <taxon>Mycosphaerellales</taxon>
        <taxon>Mycosphaerellaceae</taxon>
        <taxon>Fulvia</taxon>
    </lineage>
</organism>
<dbReference type="PROSITE" id="PS50160">
    <property type="entry name" value="DNA_LIGASE_A3"/>
    <property type="match status" value="1"/>
</dbReference>
<dbReference type="RefSeq" id="XP_047763077.1">
    <property type="nucleotide sequence ID" value="XM_047906076.1"/>
</dbReference>
<dbReference type="Pfam" id="PF04675">
    <property type="entry name" value="DNA_ligase_A_N"/>
    <property type="match status" value="1"/>
</dbReference>
<feature type="region of interest" description="Disordered" evidence="6">
    <location>
        <begin position="688"/>
        <end position="817"/>
    </location>
</feature>
<dbReference type="Gene3D" id="2.40.50.140">
    <property type="entry name" value="Nucleic acid-binding proteins"/>
    <property type="match status" value="1"/>
</dbReference>
<comment type="similarity">
    <text evidence="1">Belongs to the ATP-dependent DNA ligase family.</text>
</comment>
<evidence type="ECO:0000259" key="7">
    <source>
        <dbReference type="PROSITE" id="PS50160"/>
    </source>
</evidence>
<dbReference type="GO" id="GO:0006310">
    <property type="term" value="P:DNA recombination"/>
    <property type="evidence" value="ECO:0007669"/>
    <property type="project" value="InterPro"/>
</dbReference>
<dbReference type="Pfam" id="PF01068">
    <property type="entry name" value="DNA_ligase_A_M"/>
    <property type="match status" value="1"/>
</dbReference>
<evidence type="ECO:0000256" key="6">
    <source>
        <dbReference type="SAM" id="MobiDB-lite"/>
    </source>
</evidence>
<dbReference type="Gene3D" id="3.30.470.30">
    <property type="entry name" value="DNA ligase/mRNA capping enzyme"/>
    <property type="match status" value="1"/>
</dbReference>
<dbReference type="Gene3D" id="1.10.3260.10">
    <property type="entry name" value="DNA ligase, ATP-dependent, N-terminal domain"/>
    <property type="match status" value="1"/>
</dbReference>
<feature type="domain" description="ATP-dependent DNA ligase family profile" evidence="7">
    <location>
        <begin position="397"/>
        <end position="539"/>
    </location>
</feature>
<keyword evidence="5" id="KW-0539">Nucleus</keyword>
<gene>
    <name evidence="8" type="ORF">CLAFUR5_06928</name>
</gene>
<evidence type="ECO:0000313" key="9">
    <source>
        <dbReference type="Proteomes" id="UP000756132"/>
    </source>
</evidence>
<reference evidence="8" key="2">
    <citation type="journal article" date="2022" name="Microb. Genom.">
        <title>A chromosome-scale genome assembly of the tomato pathogen Cladosporium fulvum reveals a compartmentalized genome architecture and the presence of a dispensable chromosome.</title>
        <authorList>
            <person name="Zaccaron A.Z."/>
            <person name="Chen L.H."/>
            <person name="Samaras A."/>
            <person name="Stergiopoulos I."/>
        </authorList>
    </citation>
    <scope>NUCLEOTIDE SEQUENCE</scope>
    <source>
        <strain evidence="8">Race5_Kim</strain>
    </source>
</reference>
<dbReference type="OrthoDB" id="2160351at2759"/>
<keyword evidence="4" id="KW-0067">ATP-binding</keyword>
<evidence type="ECO:0000256" key="3">
    <source>
        <dbReference type="ARBA" id="ARBA00022741"/>
    </source>
</evidence>
<feature type="compositionally biased region" description="Polar residues" evidence="6">
    <location>
        <begin position="741"/>
        <end position="755"/>
    </location>
</feature>
<reference evidence="8" key="1">
    <citation type="submission" date="2021-12" db="EMBL/GenBank/DDBJ databases">
        <authorList>
            <person name="Zaccaron A."/>
            <person name="Stergiopoulos I."/>
        </authorList>
    </citation>
    <scope>NUCLEOTIDE SEQUENCE</scope>
    <source>
        <strain evidence="8">Race5_Kim</strain>
    </source>
</reference>
<dbReference type="PANTHER" id="PTHR45997:SF2">
    <property type="entry name" value="ATP DEPENDENT DNA LIGASE DOMAIN PROTEIN (AFU_ORTHOLOGUE AFUA_5G02430)"/>
    <property type="match status" value="1"/>
</dbReference>
<keyword evidence="9" id="KW-1185">Reference proteome</keyword>
<sequence length="996" mass="112978">MPFPFIETCTLLNNLERLETCDAPLLGPAKYSKSKELIESWFKSHRRKIIELSEDGQTALLSTLLPEWRTDRVYGIQTQSLYRMLSRTLGLGTARLKDLEAYKQPGFGDLPACLERVLRAGGTPAHPPVQLEEVDDMLGTLASGSIFSDPSIPRLPRSSSEMRDPVIARLLKRVRPDEGKWLARLILKDFSPVRLDEFFILKNFHFLLPDLLRFQRSFRSAVGLLKGELSEYHAQPDPRSQRLFRLQASQRMRPTVNTKVGRPTFHKARGIEHCLNMLGSQEWVIERKYDGEYCEVHVELLHAPDWKKCIKIYAKSGKDATADRAGLHETLISSLRLGDAKCRFKRRAIFLGELVVYSDEEDRVMPFDEIRKHVTRSGVRLGADADSQPRACEHLAIVFFDILLLDDEIVMNRPVEERRQWLRETYRKIHGRALGAEWKKIDFTDREYGRRKLIEQFGHAIGRRCEGLVLKPCGVPYFSLDASPDDFKHSFIKLKKDYIDGMGDEADFAVIGASYVAQKAAATTSTASRYTSFHLGCLTNKDDVRRVNARPIYKYVWTVDHEKCIPKPVLEAANIVARFAGKPYTPGVAPQKFNIDSHITLKMDVVFDEPFVVEVLGSGFDKPSNCRFLMLRHARVKKLHEDRTWMECVTFQELQQQGDAARSAPADSELQDTLRWIAKLEASSKRTFERERSMSMTPRYTRSRTSLTPLRASISAASVSGRVKSPGHQHPGVDGLPTPLPSSAAQPTTTSPNQTRCRKRALEGPQTHTVAKRVRADHSTTSAEASRLTPPVSSPLNDITNTANGSPTREPARHAPRSSALTNIVNKVVTLVQPTRPTTTQLSKTHLCENSTCAFSNTTIYLAPCIASTLYITEDLLSTHAVAMTPTLSHWDRNSFSHDPLTDTVSESQSHPGMRKIVLVEHKRRTATRALVQIVLQLNDGRFKERVEVWDWRMLEECQGHDRPVDRVKKYFLGATIWDEGRRRAMFVSGCEWLRF</sequence>
<dbReference type="AlphaFoldDB" id="A0A9Q8PA60"/>
<accession>A0A9Q8PA60</accession>
<dbReference type="GeneID" id="71986806"/>
<name>A0A9Q8PA60_PASFU</name>
<evidence type="ECO:0000256" key="2">
    <source>
        <dbReference type="ARBA" id="ARBA00022598"/>
    </source>
</evidence>
<dbReference type="KEGG" id="ffu:CLAFUR5_06928"/>
<evidence type="ECO:0000256" key="5">
    <source>
        <dbReference type="ARBA" id="ARBA00023242"/>
    </source>
</evidence>
<dbReference type="OMA" id="RIDEFWR"/>
<dbReference type="Proteomes" id="UP000756132">
    <property type="component" value="Chromosome 6"/>
</dbReference>
<evidence type="ECO:0000256" key="1">
    <source>
        <dbReference type="ARBA" id="ARBA00007572"/>
    </source>
</evidence>
<dbReference type="GO" id="GO:0003910">
    <property type="term" value="F:DNA ligase (ATP) activity"/>
    <property type="evidence" value="ECO:0007669"/>
    <property type="project" value="InterPro"/>
</dbReference>
<dbReference type="GO" id="GO:0005524">
    <property type="term" value="F:ATP binding"/>
    <property type="evidence" value="ECO:0007669"/>
    <property type="project" value="UniProtKB-KW"/>
</dbReference>
<dbReference type="EMBL" id="CP090168">
    <property type="protein sequence ID" value="UJO18711.1"/>
    <property type="molecule type" value="Genomic_DNA"/>
</dbReference>
<feature type="compositionally biased region" description="Polar residues" evidence="6">
    <location>
        <begin position="694"/>
        <end position="708"/>
    </location>
</feature>
<evidence type="ECO:0000313" key="8">
    <source>
        <dbReference type="EMBL" id="UJO18711.1"/>
    </source>
</evidence>
<dbReference type="GO" id="GO:0006303">
    <property type="term" value="P:double-strand break repair via nonhomologous end joining"/>
    <property type="evidence" value="ECO:0007669"/>
    <property type="project" value="TreeGrafter"/>
</dbReference>
<dbReference type="GO" id="GO:0006297">
    <property type="term" value="P:nucleotide-excision repair, DNA gap filling"/>
    <property type="evidence" value="ECO:0007669"/>
    <property type="project" value="TreeGrafter"/>
</dbReference>
<proteinExistence type="inferred from homology"/>
<dbReference type="InterPro" id="IPR029710">
    <property type="entry name" value="LIG4"/>
</dbReference>